<accession>A0A6G0S7H0</accession>
<sequence>MLLTIAAVYIMKAFYDVRKKCDAWLSDMDWIISTKRGKISAMPELFDKETESDELEPTTADKTHKAIADDVAKILGEACLGSLFRLSSGGLTGGVLCPGFIRSYCGM</sequence>
<dbReference type="EMBL" id="QXFY01000250">
    <property type="protein sequence ID" value="KAE9350590.1"/>
    <property type="molecule type" value="Genomic_DNA"/>
</dbReference>
<protein>
    <submittedName>
        <fullName evidence="1">Uncharacterized protein</fullName>
    </submittedName>
</protein>
<reference evidence="1 2" key="1">
    <citation type="submission" date="2018-09" db="EMBL/GenBank/DDBJ databases">
        <title>Genomic investigation of the strawberry pathogen Phytophthora fragariae indicates pathogenicity is determined by transcriptional variation in three key races.</title>
        <authorList>
            <person name="Adams T.M."/>
            <person name="Armitage A.D."/>
            <person name="Sobczyk M.K."/>
            <person name="Bates H.J."/>
            <person name="Dunwell J.M."/>
            <person name="Nellist C.F."/>
            <person name="Harrison R.J."/>
        </authorList>
    </citation>
    <scope>NUCLEOTIDE SEQUENCE [LARGE SCALE GENOMIC DNA]</scope>
    <source>
        <strain evidence="1 2">NOV-77</strain>
    </source>
</reference>
<name>A0A6G0S7H0_9STRA</name>
<dbReference type="Proteomes" id="UP000486351">
    <property type="component" value="Unassembled WGS sequence"/>
</dbReference>
<evidence type="ECO:0000313" key="2">
    <source>
        <dbReference type="Proteomes" id="UP000486351"/>
    </source>
</evidence>
<organism evidence="1 2">
    <name type="scientific">Phytophthora fragariae</name>
    <dbReference type="NCBI Taxonomy" id="53985"/>
    <lineage>
        <taxon>Eukaryota</taxon>
        <taxon>Sar</taxon>
        <taxon>Stramenopiles</taxon>
        <taxon>Oomycota</taxon>
        <taxon>Peronosporomycetes</taxon>
        <taxon>Peronosporales</taxon>
        <taxon>Peronosporaceae</taxon>
        <taxon>Phytophthora</taxon>
    </lineage>
</organism>
<dbReference type="AlphaFoldDB" id="A0A6G0S7H0"/>
<gene>
    <name evidence="1" type="ORF">PF008_g6360</name>
</gene>
<comment type="caution">
    <text evidence="1">The sequence shown here is derived from an EMBL/GenBank/DDBJ whole genome shotgun (WGS) entry which is preliminary data.</text>
</comment>
<proteinExistence type="predicted"/>
<evidence type="ECO:0000313" key="1">
    <source>
        <dbReference type="EMBL" id="KAE9350590.1"/>
    </source>
</evidence>